<dbReference type="GO" id="GO:0042586">
    <property type="term" value="F:peptide deformylase activity"/>
    <property type="evidence" value="ECO:0007669"/>
    <property type="project" value="InterPro"/>
</dbReference>
<evidence type="ECO:0008006" key="3">
    <source>
        <dbReference type="Google" id="ProtNLM"/>
    </source>
</evidence>
<dbReference type="SUPFAM" id="SSF56420">
    <property type="entry name" value="Peptide deformylase"/>
    <property type="match status" value="1"/>
</dbReference>
<dbReference type="AlphaFoldDB" id="X0XJN3"/>
<dbReference type="InterPro" id="IPR036821">
    <property type="entry name" value="Peptide_deformylase_sf"/>
</dbReference>
<proteinExistence type="inferred from homology"/>
<dbReference type="EMBL" id="BARS01052531">
    <property type="protein sequence ID" value="GAG43364.1"/>
    <property type="molecule type" value="Genomic_DNA"/>
</dbReference>
<feature type="non-terminal residue" evidence="2">
    <location>
        <position position="78"/>
    </location>
</feature>
<evidence type="ECO:0000256" key="1">
    <source>
        <dbReference type="ARBA" id="ARBA00010759"/>
    </source>
</evidence>
<sequence length="78" mass="8566">MTTLLEILTVGEPQQLAALRSKSRRVQKVTPKLVALAHRMLETMRANNGVGLAAPQVGVLQRFFVTELPEDEEEGLPA</sequence>
<organism evidence="2">
    <name type="scientific">marine sediment metagenome</name>
    <dbReference type="NCBI Taxonomy" id="412755"/>
    <lineage>
        <taxon>unclassified sequences</taxon>
        <taxon>metagenomes</taxon>
        <taxon>ecological metagenomes</taxon>
    </lineage>
</organism>
<dbReference type="PANTHER" id="PTHR10458">
    <property type="entry name" value="PEPTIDE DEFORMYLASE"/>
    <property type="match status" value="1"/>
</dbReference>
<accession>X0XJN3</accession>
<reference evidence="2" key="1">
    <citation type="journal article" date="2014" name="Front. Microbiol.">
        <title>High frequency of phylogenetically diverse reductive dehalogenase-homologous genes in deep subseafloor sedimentary metagenomes.</title>
        <authorList>
            <person name="Kawai M."/>
            <person name="Futagami T."/>
            <person name="Toyoda A."/>
            <person name="Takaki Y."/>
            <person name="Nishi S."/>
            <person name="Hori S."/>
            <person name="Arai W."/>
            <person name="Tsubouchi T."/>
            <person name="Morono Y."/>
            <person name="Uchiyama I."/>
            <person name="Ito T."/>
            <person name="Fujiyama A."/>
            <person name="Inagaki F."/>
            <person name="Takami H."/>
        </authorList>
    </citation>
    <scope>NUCLEOTIDE SEQUENCE</scope>
    <source>
        <strain evidence="2">Expedition CK06-06</strain>
    </source>
</reference>
<dbReference type="Gene3D" id="3.90.45.10">
    <property type="entry name" value="Peptide deformylase"/>
    <property type="match status" value="1"/>
</dbReference>
<comment type="caution">
    <text evidence="2">The sequence shown here is derived from an EMBL/GenBank/DDBJ whole genome shotgun (WGS) entry which is preliminary data.</text>
</comment>
<evidence type="ECO:0000313" key="2">
    <source>
        <dbReference type="EMBL" id="GAG43364.1"/>
    </source>
</evidence>
<protein>
    <recommendedName>
        <fullName evidence="3">Peptide deformylase</fullName>
    </recommendedName>
</protein>
<comment type="similarity">
    <text evidence="1">Belongs to the polypeptide deformylase family.</text>
</comment>
<dbReference type="Pfam" id="PF01327">
    <property type="entry name" value="Pep_deformylase"/>
    <property type="match status" value="1"/>
</dbReference>
<gene>
    <name evidence="2" type="ORF">S01H1_78085</name>
</gene>
<dbReference type="PANTHER" id="PTHR10458:SF22">
    <property type="entry name" value="PEPTIDE DEFORMYLASE"/>
    <property type="match status" value="1"/>
</dbReference>
<dbReference type="InterPro" id="IPR023635">
    <property type="entry name" value="Peptide_deformylase"/>
</dbReference>
<name>X0XJN3_9ZZZZ</name>